<sequence length="79" mass="8663">MVPSSAFRPHELILSQPKGLLLECSTFVDCPSKDWRKRDAIVPMKGAPLLRGEDTVVPKPLLTKGFRPTPNGVRQPIAG</sequence>
<evidence type="ECO:0000313" key="2">
    <source>
        <dbReference type="Proteomes" id="UP000271098"/>
    </source>
</evidence>
<protein>
    <submittedName>
        <fullName evidence="1 3">Uncharacterized protein</fullName>
    </submittedName>
</protein>
<dbReference type="EMBL" id="UYRT01094694">
    <property type="protein sequence ID" value="VDN39762.1"/>
    <property type="molecule type" value="Genomic_DNA"/>
</dbReference>
<evidence type="ECO:0000313" key="1">
    <source>
        <dbReference type="EMBL" id="VDN39762.1"/>
    </source>
</evidence>
<dbReference type="AlphaFoldDB" id="A0A183EMT9"/>
<organism evidence="3">
    <name type="scientific">Gongylonema pulchrum</name>
    <dbReference type="NCBI Taxonomy" id="637853"/>
    <lineage>
        <taxon>Eukaryota</taxon>
        <taxon>Metazoa</taxon>
        <taxon>Ecdysozoa</taxon>
        <taxon>Nematoda</taxon>
        <taxon>Chromadorea</taxon>
        <taxon>Rhabditida</taxon>
        <taxon>Spirurina</taxon>
        <taxon>Spiruromorpha</taxon>
        <taxon>Spiruroidea</taxon>
        <taxon>Gongylonematidae</taxon>
        <taxon>Gongylonema</taxon>
    </lineage>
</organism>
<name>A0A183EMT9_9BILA</name>
<reference evidence="1 2" key="2">
    <citation type="submission" date="2018-11" db="EMBL/GenBank/DDBJ databases">
        <authorList>
            <consortium name="Pathogen Informatics"/>
        </authorList>
    </citation>
    <scope>NUCLEOTIDE SEQUENCE [LARGE SCALE GENOMIC DNA]</scope>
</reference>
<keyword evidence="2" id="KW-1185">Reference proteome</keyword>
<gene>
    <name evidence="1" type="ORF">GPUH_LOCUS22278</name>
</gene>
<accession>A0A183EMT9</accession>
<proteinExistence type="predicted"/>
<evidence type="ECO:0000313" key="3">
    <source>
        <dbReference type="WBParaSite" id="GPUH_0002230701-mRNA-1"/>
    </source>
</evidence>
<dbReference type="Proteomes" id="UP000271098">
    <property type="component" value="Unassembled WGS sequence"/>
</dbReference>
<reference evidence="3" key="1">
    <citation type="submission" date="2016-06" db="UniProtKB">
        <authorList>
            <consortium name="WormBaseParasite"/>
        </authorList>
    </citation>
    <scope>IDENTIFICATION</scope>
</reference>
<dbReference type="WBParaSite" id="GPUH_0002230701-mRNA-1">
    <property type="protein sequence ID" value="GPUH_0002230701-mRNA-1"/>
    <property type="gene ID" value="GPUH_0002230701"/>
</dbReference>